<evidence type="ECO:0000313" key="1">
    <source>
        <dbReference type="EMBL" id="RWX46034.1"/>
    </source>
</evidence>
<protein>
    <submittedName>
        <fullName evidence="1">Uncharacterized protein</fullName>
    </submittedName>
</protein>
<name>A0A3S3QYZ7_9BACT</name>
<evidence type="ECO:0000313" key="2">
    <source>
        <dbReference type="Proteomes" id="UP000287853"/>
    </source>
</evidence>
<dbReference type="Proteomes" id="UP000287853">
    <property type="component" value="Unassembled WGS sequence"/>
</dbReference>
<organism evidence="1 2">
    <name type="scientific">Candidatus Electrothrix aarhusensis</name>
    <dbReference type="NCBI Taxonomy" id="1859131"/>
    <lineage>
        <taxon>Bacteria</taxon>
        <taxon>Pseudomonadati</taxon>
        <taxon>Thermodesulfobacteriota</taxon>
        <taxon>Desulfobulbia</taxon>
        <taxon>Desulfobulbales</taxon>
        <taxon>Desulfobulbaceae</taxon>
        <taxon>Candidatus Electrothrix</taxon>
    </lineage>
</organism>
<dbReference type="AlphaFoldDB" id="A0A3S3QYZ7"/>
<sequence>MEHRSDPFAPFINQKIAPPALDTPTQNFKLVGAVVVGIERVAMVEAASGKGFYLNKGTRIGRSVVSRIEEGEFRLTETYRIATGRIVIKEIKMPLKKEGDK</sequence>
<comment type="caution">
    <text evidence="1">The sequence shown here is derived from an EMBL/GenBank/DDBJ whole genome shotgun (WGS) entry which is preliminary data.</text>
</comment>
<reference evidence="1 2" key="1">
    <citation type="submission" date="2017-01" db="EMBL/GenBank/DDBJ databases">
        <title>The cable genome- insights into the physiology and evolution of filamentous bacteria capable of sulfide oxidation via long distance electron transfer.</title>
        <authorList>
            <person name="Schreiber L."/>
            <person name="Bjerg J.T."/>
            <person name="Boggild A."/>
            <person name="Van De Vossenberg J."/>
            <person name="Meysman F."/>
            <person name="Nielsen L.P."/>
            <person name="Schramm A."/>
            <person name="Kjeldsen K.U."/>
        </authorList>
    </citation>
    <scope>NUCLEOTIDE SEQUENCE [LARGE SCALE GENOMIC DNA]</scope>
    <source>
        <strain evidence="1">MCF</strain>
    </source>
</reference>
<accession>A0A3S3QYZ7</accession>
<dbReference type="Gene3D" id="2.30.30.830">
    <property type="match status" value="1"/>
</dbReference>
<proteinExistence type="predicted"/>
<keyword evidence="2" id="KW-1185">Reference proteome</keyword>
<gene>
    <name evidence="1" type="ORF">H206_00104</name>
</gene>
<dbReference type="EMBL" id="MTKO01000070">
    <property type="protein sequence ID" value="RWX46034.1"/>
    <property type="molecule type" value="Genomic_DNA"/>
</dbReference>